<organism evidence="2 3">
    <name type="scientific">Synaphobranchus kaupii</name>
    <name type="common">Kaup's arrowtooth eel</name>
    <dbReference type="NCBI Taxonomy" id="118154"/>
    <lineage>
        <taxon>Eukaryota</taxon>
        <taxon>Metazoa</taxon>
        <taxon>Chordata</taxon>
        <taxon>Craniata</taxon>
        <taxon>Vertebrata</taxon>
        <taxon>Euteleostomi</taxon>
        <taxon>Actinopterygii</taxon>
        <taxon>Neopterygii</taxon>
        <taxon>Teleostei</taxon>
        <taxon>Anguilliformes</taxon>
        <taxon>Synaphobranchidae</taxon>
        <taxon>Synaphobranchus</taxon>
    </lineage>
</organism>
<gene>
    <name evidence="2" type="ORF">SKAU_G00395120</name>
</gene>
<accession>A0A9Q1EC94</accession>
<name>A0A9Q1EC94_SYNKA</name>
<protein>
    <submittedName>
        <fullName evidence="2">Uncharacterized protein</fullName>
    </submittedName>
</protein>
<dbReference type="EMBL" id="JAINUF010000020">
    <property type="protein sequence ID" value="KAJ8336169.1"/>
    <property type="molecule type" value="Genomic_DNA"/>
</dbReference>
<dbReference type="OrthoDB" id="205782at2759"/>
<sequence length="69" mass="8100">MTDTYRLKYHHQRVAPDHRDREWGDHRDTSHAAPPESEHPKPRPESGYSKPTAKWNPVTPRGLDERGFL</sequence>
<comment type="caution">
    <text evidence="2">The sequence shown here is derived from an EMBL/GenBank/DDBJ whole genome shotgun (WGS) entry which is preliminary data.</text>
</comment>
<keyword evidence="3" id="KW-1185">Reference proteome</keyword>
<evidence type="ECO:0000256" key="1">
    <source>
        <dbReference type="SAM" id="MobiDB-lite"/>
    </source>
</evidence>
<dbReference type="AlphaFoldDB" id="A0A9Q1EC94"/>
<dbReference type="Proteomes" id="UP001152622">
    <property type="component" value="Chromosome 20"/>
</dbReference>
<feature type="compositionally biased region" description="Basic and acidic residues" evidence="1">
    <location>
        <begin position="14"/>
        <end position="44"/>
    </location>
</feature>
<evidence type="ECO:0000313" key="2">
    <source>
        <dbReference type="EMBL" id="KAJ8336169.1"/>
    </source>
</evidence>
<evidence type="ECO:0000313" key="3">
    <source>
        <dbReference type="Proteomes" id="UP001152622"/>
    </source>
</evidence>
<proteinExistence type="predicted"/>
<reference evidence="2" key="1">
    <citation type="journal article" date="2023" name="Science">
        <title>Genome structures resolve the early diversification of teleost fishes.</title>
        <authorList>
            <person name="Parey E."/>
            <person name="Louis A."/>
            <person name="Montfort J."/>
            <person name="Bouchez O."/>
            <person name="Roques C."/>
            <person name="Iampietro C."/>
            <person name="Lluch J."/>
            <person name="Castinel A."/>
            <person name="Donnadieu C."/>
            <person name="Desvignes T."/>
            <person name="Floi Bucao C."/>
            <person name="Jouanno E."/>
            <person name="Wen M."/>
            <person name="Mejri S."/>
            <person name="Dirks R."/>
            <person name="Jansen H."/>
            <person name="Henkel C."/>
            <person name="Chen W.J."/>
            <person name="Zahm M."/>
            <person name="Cabau C."/>
            <person name="Klopp C."/>
            <person name="Thompson A.W."/>
            <person name="Robinson-Rechavi M."/>
            <person name="Braasch I."/>
            <person name="Lecointre G."/>
            <person name="Bobe J."/>
            <person name="Postlethwait J.H."/>
            <person name="Berthelot C."/>
            <person name="Roest Crollius H."/>
            <person name="Guiguen Y."/>
        </authorList>
    </citation>
    <scope>NUCLEOTIDE SEQUENCE</scope>
    <source>
        <strain evidence="2">WJC10195</strain>
    </source>
</reference>
<feature type="region of interest" description="Disordered" evidence="1">
    <location>
        <begin position="1"/>
        <end position="69"/>
    </location>
</feature>